<dbReference type="GO" id="GO:0005886">
    <property type="term" value="C:plasma membrane"/>
    <property type="evidence" value="ECO:0007669"/>
    <property type="project" value="UniProtKB-SubCell"/>
</dbReference>
<comment type="catalytic activity">
    <reaction evidence="10 11">
        <text>heme b + (2E,6E)-farnesyl diphosphate + H2O = Fe(II)-heme o + diphosphate</text>
        <dbReference type="Rhea" id="RHEA:28070"/>
        <dbReference type="ChEBI" id="CHEBI:15377"/>
        <dbReference type="ChEBI" id="CHEBI:33019"/>
        <dbReference type="ChEBI" id="CHEBI:60344"/>
        <dbReference type="ChEBI" id="CHEBI:60530"/>
        <dbReference type="ChEBI" id="CHEBI:175763"/>
        <dbReference type="EC" id="2.5.1.141"/>
    </reaction>
</comment>
<keyword evidence="5 11" id="KW-0808">Transferase</keyword>
<evidence type="ECO:0000256" key="4">
    <source>
        <dbReference type="ARBA" id="ARBA00010223"/>
    </source>
</evidence>
<feature type="transmembrane region" description="Helical" evidence="11">
    <location>
        <begin position="12"/>
        <end position="30"/>
    </location>
</feature>
<evidence type="ECO:0000313" key="14">
    <source>
        <dbReference type="Proteomes" id="UP000050320"/>
    </source>
</evidence>
<dbReference type="InterPro" id="IPR006369">
    <property type="entry name" value="Protohaem_IX_farnesylTrfase"/>
</dbReference>
<feature type="transmembrane region" description="Helical" evidence="11">
    <location>
        <begin position="135"/>
        <end position="155"/>
    </location>
</feature>
<dbReference type="AlphaFoldDB" id="A0A0P9D339"/>
<feature type="transmembrane region" description="Helical" evidence="11">
    <location>
        <begin position="111"/>
        <end position="128"/>
    </location>
</feature>
<feature type="transmembrane region" description="Helical" evidence="11">
    <location>
        <begin position="36"/>
        <end position="61"/>
    </location>
</feature>
<evidence type="ECO:0000313" key="12">
    <source>
        <dbReference type="EMBL" id="KPV47009.1"/>
    </source>
</evidence>
<feature type="transmembrane region" description="Helical" evidence="11">
    <location>
        <begin position="233"/>
        <end position="252"/>
    </location>
</feature>
<dbReference type="Proteomes" id="UP000050515">
    <property type="component" value="Unassembled WGS sequence"/>
</dbReference>
<accession>A0A0P9D339</accession>
<dbReference type="PANTHER" id="PTHR43448:SF2">
    <property type="entry name" value="PROTOHEME IX FARNESYLTRANSFERASE, MITOCHONDRIAL"/>
    <property type="match status" value="1"/>
</dbReference>
<keyword evidence="11" id="KW-1003">Cell membrane</keyword>
<name>A0A0P9D339_9ARCH</name>
<evidence type="ECO:0000256" key="2">
    <source>
        <dbReference type="ARBA" id="ARBA00004651"/>
    </source>
</evidence>
<dbReference type="EMBL" id="LKBG01000178">
    <property type="protein sequence ID" value="KQB35060.1"/>
    <property type="molecule type" value="Genomic_DNA"/>
</dbReference>
<evidence type="ECO:0000256" key="8">
    <source>
        <dbReference type="ARBA" id="ARBA00023133"/>
    </source>
</evidence>
<organism evidence="12 15">
    <name type="scientific">Acidiplasma aeolicum</name>
    <dbReference type="NCBI Taxonomy" id="507754"/>
    <lineage>
        <taxon>Archaea</taxon>
        <taxon>Methanobacteriati</taxon>
        <taxon>Thermoplasmatota</taxon>
        <taxon>Thermoplasmata</taxon>
        <taxon>Thermoplasmatales</taxon>
        <taxon>Ferroplasmaceae</taxon>
        <taxon>Acidiplasma</taxon>
    </lineage>
</organism>
<evidence type="ECO:0000256" key="7">
    <source>
        <dbReference type="ARBA" id="ARBA00022989"/>
    </source>
</evidence>
<protein>
    <recommendedName>
        <fullName evidence="11">Protoheme IX farnesyltransferase</fullName>
        <ecNumber evidence="11">2.5.1.141</ecNumber>
    </recommendedName>
    <alternativeName>
        <fullName evidence="11">Heme B farnesyltransferase</fullName>
    </alternativeName>
    <alternativeName>
        <fullName evidence="11">Heme O synthase</fullName>
    </alternativeName>
</protein>
<keyword evidence="9 11" id="KW-0472">Membrane</keyword>
<dbReference type="PATRIC" id="fig|507754.4.peg.111"/>
<evidence type="ECO:0000256" key="6">
    <source>
        <dbReference type="ARBA" id="ARBA00022692"/>
    </source>
</evidence>
<comment type="miscellaneous">
    <text evidence="11">Carbon 2 of the heme B porphyrin ring is defined according to the Fischer nomenclature.</text>
</comment>
<reference evidence="12 15" key="1">
    <citation type="submission" date="2015-09" db="EMBL/GenBank/DDBJ databases">
        <title>Draft genome sequence of Acidiplasma aeolicum DSM 18409.</title>
        <authorList>
            <person name="Hemp J."/>
        </authorList>
    </citation>
    <scope>NUCLEOTIDE SEQUENCE [LARGE SCALE GENOMIC DNA]</scope>
    <source>
        <strain evidence="12 15">V</strain>
    </source>
</reference>
<proteinExistence type="inferred from homology"/>
<evidence type="ECO:0000256" key="5">
    <source>
        <dbReference type="ARBA" id="ARBA00022679"/>
    </source>
</evidence>
<dbReference type="NCBIfam" id="TIGR01473">
    <property type="entry name" value="cyoE_ctaB"/>
    <property type="match status" value="1"/>
</dbReference>
<sequence length="287" mass="33006">MSKLKNFMKITKLEITMLIDMVAIAAFLAVPGGNKYPFLLLILVISGTLASMSASLFNNIYDIDIDIKMKRTRSRSKIVNENTRNRMIFFASIMIVISLVLSYFLLNFLTMIFIFGGFLSYVVLYTIVLKRRTSWNIVIGGIAGSFPALAGWASLTDSVSITSLFIAFLVFMWTPTHFWNLSVNNIDDYKENNIPMLPARVGIKKTAFWIMINTIILITYSLIPFFISYIHVGYLYFPMAVIMDVILLAYVIRPFMRNYDRKYFRSAFGFSNMYMLILLIVIMIPFI</sequence>
<dbReference type="Gene3D" id="1.10.357.140">
    <property type="entry name" value="UbiA prenyltransferase"/>
    <property type="match status" value="1"/>
</dbReference>
<dbReference type="CDD" id="cd13957">
    <property type="entry name" value="PT_UbiA_Cox10"/>
    <property type="match status" value="1"/>
</dbReference>
<feature type="transmembrane region" description="Helical" evidence="11">
    <location>
        <begin position="161"/>
        <end position="186"/>
    </location>
</feature>
<comment type="subcellular location">
    <subcellularLocation>
        <location evidence="2 11">Cell membrane</location>
        <topology evidence="2 11">Multi-pass membrane protein</topology>
    </subcellularLocation>
</comment>
<dbReference type="PROSITE" id="PS00943">
    <property type="entry name" value="UBIA"/>
    <property type="match status" value="1"/>
</dbReference>
<dbReference type="InterPro" id="IPR030470">
    <property type="entry name" value="UbiA_prenylTrfase_CS"/>
</dbReference>
<dbReference type="GeneID" id="84221909"/>
<comment type="pathway">
    <text evidence="3 11">Porphyrin-containing compound metabolism; heme O biosynthesis; heme O from protoheme: step 1/1.</text>
</comment>
<dbReference type="InterPro" id="IPR000537">
    <property type="entry name" value="UbiA_prenyltransferase"/>
</dbReference>
<dbReference type="PANTHER" id="PTHR43448">
    <property type="entry name" value="PROTOHEME IX FARNESYLTRANSFERASE, MITOCHONDRIAL"/>
    <property type="match status" value="1"/>
</dbReference>
<comment type="similarity">
    <text evidence="4">In the C-terminal section; belongs to the UbiA prenyltransferase family. Protoheme IX farnesyltransferase subfamily.</text>
</comment>
<evidence type="ECO:0000313" key="15">
    <source>
        <dbReference type="Proteomes" id="UP000050515"/>
    </source>
</evidence>
<keyword evidence="6 11" id="KW-0812">Transmembrane</keyword>
<dbReference type="OrthoDB" id="131615at2157"/>
<comment type="caution">
    <text evidence="12">The sequence shown here is derived from an EMBL/GenBank/DDBJ whole genome shotgun (WGS) entry which is preliminary data.</text>
</comment>
<dbReference type="GO" id="GO:0048034">
    <property type="term" value="P:heme O biosynthetic process"/>
    <property type="evidence" value="ECO:0007669"/>
    <property type="project" value="UniProtKB-UniRule"/>
</dbReference>
<dbReference type="Proteomes" id="UP000050320">
    <property type="component" value="Unassembled WGS sequence"/>
</dbReference>
<evidence type="ECO:0000313" key="13">
    <source>
        <dbReference type="EMBL" id="KQB35060.1"/>
    </source>
</evidence>
<feature type="transmembrane region" description="Helical" evidence="11">
    <location>
        <begin position="264"/>
        <end position="286"/>
    </location>
</feature>
<keyword evidence="7 11" id="KW-1133">Transmembrane helix</keyword>
<feature type="transmembrane region" description="Helical" evidence="11">
    <location>
        <begin position="207"/>
        <end position="227"/>
    </location>
</feature>
<dbReference type="InterPro" id="IPR044878">
    <property type="entry name" value="UbiA_sf"/>
</dbReference>
<evidence type="ECO:0000256" key="1">
    <source>
        <dbReference type="ARBA" id="ARBA00004019"/>
    </source>
</evidence>
<dbReference type="EC" id="2.5.1.141" evidence="11"/>
<evidence type="ECO:0000256" key="3">
    <source>
        <dbReference type="ARBA" id="ARBA00004919"/>
    </source>
</evidence>
<evidence type="ECO:0000256" key="10">
    <source>
        <dbReference type="ARBA" id="ARBA00047690"/>
    </source>
</evidence>
<dbReference type="EMBL" id="LJCQ01000148">
    <property type="protein sequence ID" value="KPV47009.1"/>
    <property type="molecule type" value="Genomic_DNA"/>
</dbReference>
<dbReference type="UniPathway" id="UPA00834">
    <property type="reaction ID" value="UER00712"/>
</dbReference>
<dbReference type="Pfam" id="PF01040">
    <property type="entry name" value="UbiA"/>
    <property type="match status" value="1"/>
</dbReference>
<feature type="transmembrane region" description="Helical" evidence="11">
    <location>
        <begin position="87"/>
        <end position="105"/>
    </location>
</feature>
<dbReference type="GO" id="GO:0008495">
    <property type="term" value="F:protoheme IX farnesyltransferase activity"/>
    <property type="evidence" value="ECO:0007669"/>
    <property type="project" value="UniProtKB-UniRule"/>
</dbReference>
<comment type="similarity">
    <text evidence="11">Belongs to the UbiA prenyltransferase family. Protoheme IX farnesyltransferase subfamily.</text>
</comment>
<keyword evidence="14" id="KW-1185">Reference proteome</keyword>
<comment type="function">
    <text evidence="1 11">Converts heme B (protoheme IX) to heme O by substitution of the vinyl group on carbon 2 of heme B porphyrin ring with a hydroxyethyl farnesyl side group.</text>
</comment>
<keyword evidence="8 11" id="KW-0350">Heme biosynthesis</keyword>
<reference evidence="13 14" key="2">
    <citation type="submission" date="2015-09" db="EMBL/GenBank/DDBJ databases">
        <title>Heavy metals and arsenic resistance mechanisms in polyextremophilic archaea of the family Ferroplasmaceae.</title>
        <authorList>
            <person name="Bulaev A.G."/>
            <person name="Kanygina A.V."/>
        </authorList>
    </citation>
    <scope>NUCLEOTIDE SEQUENCE [LARGE SCALE GENOMIC DNA]</scope>
    <source>
        <strain evidence="13 14">VT</strain>
    </source>
</reference>
<evidence type="ECO:0000256" key="11">
    <source>
        <dbReference type="HAMAP-Rule" id="MF_00154"/>
    </source>
</evidence>
<gene>
    <name evidence="11" type="primary">ctaB</name>
    <name evidence="13" type="ORF">AOG54_03380</name>
    <name evidence="12" type="ORF">SE19_02980</name>
</gene>
<dbReference type="HAMAP" id="MF_00154">
    <property type="entry name" value="CyoE_CtaB"/>
    <property type="match status" value="1"/>
</dbReference>
<dbReference type="RefSeq" id="WP_048101945.1">
    <property type="nucleotide sequence ID" value="NZ_JBBYJF010000001.1"/>
</dbReference>
<evidence type="ECO:0000256" key="9">
    <source>
        <dbReference type="ARBA" id="ARBA00023136"/>
    </source>
</evidence>